<protein>
    <recommendedName>
        <fullName evidence="2">Zona occludens toxin N-terminal domain-containing protein</fullName>
    </recommendedName>
</protein>
<proteinExistence type="predicted"/>
<comment type="caution">
    <text evidence="3">The sequence shown here is derived from an EMBL/GenBank/DDBJ whole genome shotgun (WGS) entry which is preliminary data.</text>
</comment>
<dbReference type="RefSeq" id="WP_130169024.1">
    <property type="nucleotide sequence ID" value="NZ_SGSQ01000055.1"/>
</dbReference>
<dbReference type="Gene3D" id="3.40.50.300">
    <property type="entry name" value="P-loop containing nucleotide triphosphate hydrolases"/>
    <property type="match status" value="1"/>
</dbReference>
<dbReference type="EMBL" id="SGSQ01000055">
    <property type="protein sequence ID" value="RZG42755.1"/>
    <property type="molecule type" value="Genomic_DNA"/>
</dbReference>
<dbReference type="InterPro" id="IPR008900">
    <property type="entry name" value="Zot_N"/>
</dbReference>
<reference evidence="3 4" key="1">
    <citation type="submission" date="2019-02" db="EMBL/GenBank/DDBJ databases">
        <title>The Batch Genome Submission of Acinetobacter spp. strains.</title>
        <authorList>
            <person name="Qin J."/>
            <person name="Hu Y."/>
            <person name="Ye H."/>
            <person name="Wei L."/>
            <person name="Feng Y."/>
            <person name="Zong Z."/>
        </authorList>
    </citation>
    <scope>NUCLEOTIDE SEQUENCE [LARGE SCALE GENOMIC DNA]</scope>
    <source>
        <strain evidence="3 4">WCHAW060049</strain>
    </source>
</reference>
<dbReference type="InterPro" id="IPR027417">
    <property type="entry name" value="P-loop_NTPase"/>
</dbReference>
<organism evidence="3 4">
    <name type="scientific">Acinetobacter wuhouensis</name>
    <dbReference type="NCBI Taxonomy" id="1879050"/>
    <lineage>
        <taxon>Bacteria</taxon>
        <taxon>Pseudomonadati</taxon>
        <taxon>Pseudomonadota</taxon>
        <taxon>Gammaproteobacteria</taxon>
        <taxon>Moraxellales</taxon>
        <taxon>Moraxellaceae</taxon>
        <taxon>Acinetobacter</taxon>
    </lineage>
</organism>
<dbReference type="Proteomes" id="UP000293863">
    <property type="component" value="Unassembled WGS sequence"/>
</dbReference>
<dbReference type="Pfam" id="PF05707">
    <property type="entry name" value="Zot"/>
    <property type="match status" value="1"/>
</dbReference>
<feature type="compositionally biased region" description="Polar residues" evidence="1">
    <location>
        <begin position="277"/>
        <end position="294"/>
    </location>
</feature>
<feature type="region of interest" description="Disordered" evidence="1">
    <location>
        <begin position="275"/>
        <end position="302"/>
    </location>
</feature>
<sequence>MSIIVSAPLGAGKTLYCMSEIDKISKKEPHKRIYTNIVGCSYPGVILIQSTINKPFDWRDLPNGSILIYDEAHEHPAFSKDDLLKTYQIDDSECIKNIAKINTDLNLKVKEKEELVRQERKKQEFKLLKAKEDILDIGRSLTMHRQFGIEIYFITQKPFKLNEAVKASVVEHLILRRLFKLNMATIYSFVELQEQFGRSTMKNALSWRFFFYPKQLYKFYVSAETHNNAKKIPLSLIFWLLLPILLFGSAIKDSLNLPFFQPILAFFGIHQKEEKPAQQNSNRQSDATNNASSKEQNDIDCNDLNNSHIDKCVAYNKEKTDRLNREIQANSAYNITYDANNPYGTQADIQYTATAKPVFAGCVKFNGKYQAYTQQGTKLNVSQSDCKRLIDDGDRPFNYFANQQNQGMNNANFNNQINPQNHIQSTSKRPISQEITQANNYVEPHLERSPVNGANAL</sequence>
<evidence type="ECO:0000313" key="3">
    <source>
        <dbReference type="EMBL" id="RZG42755.1"/>
    </source>
</evidence>
<evidence type="ECO:0000313" key="4">
    <source>
        <dbReference type="Proteomes" id="UP000293863"/>
    </source>
</evidence>
<keyword evidence="4" id="KW-1185">Reference proteome</keyword>
<feature type="domain" description="Zona occludens toxin N-terminal" evidence="2">
    <location>
        <begin position="36"/>
        <end position="226"/>
    </location>
</feature>
<name>A0A4Q7ADT9_9GAMM</name>
<evidence type="ECO:0000259" key="2">
    <source>
        <dbReference type="Pfam" id="PF05707"/>
    </source>
</evidence>
<accession>A0A4Q7ADT9</accession>
<dbReference type="AlphaFoldDB" id="A0A4Q7ADT9"/>
<evidence type="ECO:0000256" key="1">
    <source>
        <dbReference type="SAM" id="MobiDB-lite"/>
    </source>
</evidence>
<gene>
    <name evidence="3" type="ORF">EXU28_18660</name>
</gene>